<organism evidence="1 2">
    <name type="scientific">Brucella haematophila</name>
    <dbReference type="NCBI Taxonomy" id="419474"/>
    <lineage>
        <taxon>Bacteria</taxon>
        <taxon>Pseudomonadati</taxon>
        <taxon>Pseudomonadota</taxon>
        <taxon>Alphaproteobacteria</taxon>
        <taxon>Hyphomicrobiales</taxon>
        <taxon>Brucellaceae</taxon>
        <taxon>Brucella/Ochrobactrum group</taxon>
        <taxon>Brucella</taxon>
    </lineage>
</organism>
<accession>A0ABX1DTR9</accession>
<protein>
    <submittedName>
        <fullName evidence="1">Uncharacterized protein</fullName>
    </submittedName>
</protein>
<reference evidence="1 2" key="1">
    <citation type="submission" date="2020-03" db="EMBL/GenBank/DDBJ databases">
        <title>Whole genome sequencing of clinical and environmental type strains of Ochrobactrum.</title>
        <authorList>
            <person name="Dharne M."/>
        </authorList>
    </citation>
    <scope>NUCLEOTIDE SEQUENCE [LARGE SCALE GENOMIC DNA]</scope>
    <source>
        <strain evidence="1 2">CIP 109452</strain>
    </source>
</reference>
<evidence type="ECO:0000313" key="1">
    <source>
        <dbReference type="EMBL" id="NKC04983.1"/>
    </source>
</evidence>
<sequence>MAPKITEILARVPLDRLKQLAGKSSVELLGRLKPQAVSQPGLAEFLVHTSGEAAALMDPAIREAVIERLTVPEAVEICQVLRLPTADPIPTLRGAVTNPAKLEKFLSYFSLSLATSFAESPVTASLQAAPNDLLRPHQTAGYRQLRQALNVPDAKVLVHMPYGAGKLRMVAVTAADLFRAEADGKTILWFASGEQLCEDAFEELVAAWEKIGTRPVTVTRAFGRERLPDLSNVADGMFVFDVEQFVAGVSVVDPELAPFVRRASVVVLHDASLLDIPPFADVFHAMDRVGGLRVVGICPSDKEGLQAIGRSAFLTLFGTSVAIGDGSPVRALFEANEVDALELELLRPKSTYEVPKVGVFDVTAEEHHRLAQDMSRNAELVDCIVSEVAAGGNVVFFASTAEQAKTFSGILSFYGSTAITVTSEMPSDARLQQIRRYQLQDETQVLCVHEVLISGKRCAQGHCSGYFNADCLRHQAK</sequence>
<dbReference type="InterPro" id="IPR027417">
    <property type="entry name" value="P-loop_NTPase"/>
</dbReference>
<dbReference type="EMBL" id="JAAVLN010000003">
    <property type="protein sequence ID" value="NKC04983.1"/>
    <property type="molecule type" value="Genomic_DNA"/>
</dbReference>
<name>A0ABX1DTR9_9HYPH</name>
<dbReference type="Proteomes" id="UP000704467">
    <property type="component" value="Unassembled WGS sequence"/>
</dbReference>
<dbReference type="SUPFAM" id="SSF52540">
    <property type="entry name" value="P-loop containing nucleoside triphosphate hydrolases"/>
    <property type="match status" value="2"/>
</dbReference>
<evidence type="ECO:0000313" key="2">
    <source>
        <dbReference type="Proteomes" id="UP000704467"/>
    </source>
</evidence>
<proteinExistence type="predicted"/>
<comment type="caution">
    <text evidence="1">The sequence shown here is derived from an EMBL/GenBank/DDBJ whole genome shotgun (WGS) entry which is preliminary data.</text>
</comment>
<keyword evidence="2" id="KW-1185">Reference proteome</keyword>
<gene>
    <name evidence="1" type="ORF">HED55_22825</name>
</gene>